<gene>
    <name evidence="2" type="ORF">ENR63_01495</name>
</gene>
<accession>A0A7C4XTB0</accession>
<keyword evidence="1" id="KW-1133">Transmembrane helix</keyword>
<protein>
    <submittedName>
        <fullName evidence="2">Uncharacterized protein</fullName>
    </submittedName>
</protein>
<comment type="caution">
    <text evidence="2">The sequence shown here is derived from an EMBL/GenBank/DDBJ whole genome shotgun (WGS) entry which is preliminary data.</text>
</comment>
<proteinExistence type="predicted"/>
<evidence type="ECO:0000313" key="2">
    <source>
        <dbReference type="EMBL" id="HGW29579.1"/>
    </source>
</evidence>
<organism evidence="2">
    <name type="scientific">candidate division WWE3 bacterium</name>
    <dbReference type="NCBI Taxonomy" id="2053526"/>
    <lineage>
        <taxon>Bacteria</taxon>
        <taxon>Katanobacteria</taxon>
    </lineage>
</organism>
<dbReference type="AlphaFoldDB" id="A0A7C4XTB0"/>
<keyword evidence="1" id="KW-0472">Membrane</keyword>
<evidence type="ECO:0000256" key="1">
    <source>
        <dbReference type="SAM" id="Phobius"/>
    </source>
</evidence>
<sequence length="394" mass="43808">MRLVEIAQLTRRIVSIVAVLLILYLTFLVSKEPTRQMLLSIFPPKDLPTVGFGLLDPLEFTSVPTLNSNPQYVLNTRTGQLPADIPTILKVYKFIPPRLSFGAGEKAQKDALVLGFTDENRISSLNSSIFEWQDVQFGGNLKIDLNSNLIQLTTPLIGKGSFFPAGRFGTKENVIERAKQLLTKLGRFQDTLYKSPERGTQTVAYGKFTAKGVVKADSPLEAQLARVDFFRKVLDTPILGPDPKKGMLRIYMRAPDDKPEFPQLNYPLVEINHWEIDTDETKIATYPAIPISAAWNQVAQNKGVIANVTPSGASPFLDTPPIRIQRVLINDIFLAYFDNTKPQTHLQPIYVFQGNFSGDNGVNGDITIYYPAISGQYVKTGSTQQGQGQTTNTR</sequence>
<dbReference type="EMBL" id="DSRT01000076">
    <property type="protein sequence ID" value="HGW29579.1"/>
    <property type="molecule type" value="Genomic_DNA"/>
</dbReference>
<feature type="transmembrane region" description="Helical" evidence="1">
    <location>
        <begin position="12"/>
        <end position="30"/>
    </location>
</feature>
<reference evidence="2" key="1">
    <citation type="journal article" date="2020" name="mSystems">
        <title>Genome- and Community-Level Interaction Insights into Carbon Utilization and Element Cycling Functions of Hydrothermarchaeota in Hydrothermal Sediment.</title>
        <authorList>
            <person name="Zhou Z."/>
            <person name="Liu Y."/>
            <person name="Xu W."/>
            <person name="Pan J."/>
            <person name="Luo Z.H."/>
            <person name="Li M."/>
        </authorList>
    </citation>
    <scope>NUCLEOTIDE SEQUENCE [LARGE SCALE GENOMIC DNA]</scope>
    <source>
        <strain evidence="2">SpSt-417</strain>
    </source>
</reference>
<keyword evidence="1" id="KW-0812">Transmembrane</keyword>
<name>A0A7C4XTB0_UNCKA</name>